<dbReference type="GO" id="GO:0034453">
    <property type="term" value="P:microtubule anchoring"/>
    <property type="evidence" value="ECO:0007669"/>
    <property type="project" value="InterPro"/>
</dbReference>
<feature type="compositionally biased region" description="Polar residues" evidence="2">
    <location>
        <begin position="58"/>
        <end position="70"/>
    </location>
</feature>
<feature type="coiled-coil region" evidence="1">
    <location>
        <begin position="124"/>
        <end position="165"/>
    </location>
</feature>
<dbReference type="AlphaFoldDB" id="A0A7R8ZVC5"/>
<evidence type="ECO:0000313" key="3">
    <source>
        <dbReference type="EMBL" id="CAD7235766.1"/>
    </source>
</evidence>
<sequence>FAPGSGVSGSEGSGSSVSEHRSSSDSALLKLDRIHDVGSGHAQGSRGSRGAAVDKRTSNPSSDEAGTLTSFTEHNLEMLQRFMAETETRAREQRAVLKAREGAVVERGRMQLVQLDAKIRALTQNGLREKAAQLENQRQVLKRRVHEERKEIKRLKEEVLIETRRERERLLKHHQNILRMRLKQEGVSGGRGAQRTASLGRVGPDGADREEAQGTSQPPAAQQVRARAPVTFAVGAHLSDSPPFPQTSPSISASAAAGSGAAGSGAASSPSPSSSLSRRLDFSDPSTEQPSLLKDDTLADVDELDQEGSPGQPLAPSPPSHTSSTLSITAPMVP</sequence>
<feature type="region of interest" description="Disordered" evidence="2">
    <location>
        <begin position="181"/>
        <end position="334"/>
    </location>
</feature>
<feature type="compositionally biased region" description="Low complexity" evidence="2">
    <location>
        <begin position="217"/>
        <end position="230"/>
    </location>
</feature>
<evidence type="ECO:0000256" key="1">
    <source>
        <dbReference type="SAM" id="Coils"/>
    </source>
</evidence>
<feature type="region of interest" description="Disordered" evidence="2">
    <location>
        <begin position="1"/>
        <end position="70"/>
    </location>
</feature>
<dbReference type="EMBL" id="OB674553">
    <property type="protein sequence ID" value="CAD7235766.1"/>
    <property type="molecule type" value="Genomic_DNA"/>
</dbReference>
<keyword evidence="1" id="KW-0175">Coiled coil</keyword>
<evidence type="ECO:0000256" key="2">
    <source>
        <dbReference type="SAM" id="MobiDB-lite"/>
    </source>
</evidence>
<dbReference type="InterPro" id="IPR028750">
    <property type="entry name" value="CEP350/CC187"/>
</dbReference>
<protein>
    <submittedName>
        <fullName evidence="3">Uncharacterized protein</fullName>
    </submittedName>
</protein>
<feature type="non-terminal residue" evidence="3">
    <location>
        <position position="1"/>
    </location>
</feature>
<feature type="compositionally biased region" description="Low complexity" evidence="2">
    <location>
        <begin position="248"/>
        <end position="275"/>
    </location>
</feature>
<dbReference type="GO" id="GO:0005813">
    <property type="term" value="C:centrosome"/>
    <property type="evidence" value="ECO:0007669"/>
    <property type="project" value="InterPro"/>
</dbReference>
<organism evidence="3">
    <name type="scientific">Cyprideis torosa</name>
    <dbReference type="NCBI Taxonomy" id="163714"/>
    <lineage>
        <taxon>Eukaryota</taxon>
        <taxon>Metazoa</taxon>
        <taxon>Ecdysozoa</taxon>
        <taxon>Arthropoda</taxon>
        <taxon>Crustacea</taxon>
        <taxon>Oligostraca</taxon>
        <taxon>Ostracoda</taxon>
        <taxon>Podocopa</taxon>
        <taxon>Podocopida</taxon>
        <taxon>Cytherocopina</taxon>
        <taxon>Cytheroidea</taxon>
        <taxon>Cytherideidae</taxon>
        <taxon>Cyprideis</taxon>
    </lineage>
</organism>
<accession>A0A7R8ZVC5</accession>
<gene>
    <name evidence="3" type="ORF">CTOB1V02_LOCUS13581</name>
</gene>
<reference evidence="3" key="1">
    <citation type="submission" date="2020-11" db="EMBL/GenBank/DDBJ databases">
        <authorList>
            <person name="Tran Van P."/>
        </authorList>
    </citation>
    <scope>NUCLEOTIDE SEQUENCE</scope>
</reference>
<dbReference type="PANTHER" id="PTHR13958">
    <property type="entry name" value="CENTROSOME-ASSOCIATED PROTEIN 350"/>
    <property type="match status" value="1"/>
</dbReference>
<dbReference type="PANTHER" id="PTHR13958:SF3">
    <property type="entry name" value="CAP-GLY DOMAIN-CONTAINING PROTEIN-RELATED"/>
    <property type="match status" value="1"/>
</dbReference>
<dbReference type="GO" id="GO:0008017">
    <property type="term" value="F:microtubule binding"/>
    <property type="evidence" value="ECO:0007669"/>
    <property type="project" value="InterPro"/>
</dbReference>
<feature type="non-terminal residue" evidence="3">
    <location>
        <position position="334"/>
    </location>
</feature>
<name>A0A7R8ZVC5_9CRUS</name>
<feature type="compositionally biased region" description="Gly residues" evidence="2">
    <location>
        <begin position="1"/>
        <end position="12"/>
    </location>
</feature>
<proteinExistence type="predicted"/>